<dbReference type="Gene3D" id="1.10.150.400">
    <property type="match status" value="1"/>
</dbReference>
<keyword evidence="2" id="KW-1185">Reference proteome</keyword>
<organism evidence="1 2">
    <name type="scientific">Paenibacillus vini</name>
    <dbReference type="NCBI Taxonomy" id="1476024"/>
    <lineage>
        <taxon>Bacteria</taxon>
        <taxon>Bacillati</taxon>
        <taxon>Bacillota</taxon>
        <taxon>Bacilli</taxon>
        <taxon>Bacillales</taxon>
        <taxon>Paenibacillaceae</taxon>
        <taxon>Paenibacillus</taxon>
    </lineage>
</organism>
<reference evidence="1 2" key="1">
    <citation type="submission" date="2021-03" db="EMBL/GenBank/DDBJ databases">
        <title>Antimicrobial resistance genes in bacteria isolated from Japanese honey, and their potential for conferring macrolide and lincosamide resistance in the American foulbrood pathogen Paenibacillus larvae.</title>
        <authorList>
            <person name="Okamoto M."/>
            <person name="Kumagai M."/>
            <person name="Kanamori H."/>
            <person name="Takamatsu D."/>
        </authorList>
    </citation>
    <scope>NUCLEOTIDE SEQUENCE [LARGE SCALE GENOMIC DNA]</scope>
    <source>
        <strain evidence="1 2">J42TS3</strain>
    </source>
</reference>
<dbReference type="InterPro" id="IPR036412">
    <property type="entry name" value="HAD-like_sf"/>
</dbReference>
<dbReference type="EMBL" id="BOSL01000025">
    <property type="protein sequence ID" value="GIP55878.1"/>
    <property type="molecule type" value="Genomic_DNA"/>
</dbReference>
<dbReference type="RefSeq" id="WP_213656635.1">
    <property type="nucleotide sequence ID" value="NZ_BOSL01000025.1"/>
</dbReference>
<dbReference type="Proteomes" id="UP000679992">
    <property type="component" value="Unassembled WGS sequence"/>
</dbReference>
<protein>
    <recommendedName>
        <fullName evidence="3">Haloacid dehalogenase</fullName>
    </recommendedName>
</protein>
<evidence type="ECO:0008006" key="3">
    <source>
        <dbReference type="Google" id="ProtNLM"/>
    </source>
</evidence>
<name>A0ABQ4MIR4_9BACL</name>
<proteinExistence type="predicted"/>
<dbReference type="CDD" id="cd01427">
    <property type="entry name" value="HAD_like"/>
    <property type="match status" value="1"/>
</dbReference>
<gene>
    <name evidence="1" type="ORF">J42TS3_49130</name>
</gene>
<accession>A0ABQ4MIR4</accession>
<sequence length="673" mass="78649">MKITVKDEIEVLYELIDRHQTISFDVYDTALLRNVINPTDLLDIVQRKIQERRVGNIDNFKQQRIKAEESARLTSPKEDITLEEIYKQLSVLTKSVDIQIVKEIELETEREFTIANPVIKKAYEYAFSKGKPLFFISDMYLPRSFIEELLANLGYNKFILYVSNEVEKCKGTGGLYSYIAELNNLTKDGWLHIGDNYVSDYEAAINLGISAYHYRSLRERALVKNSYTLEYSIIKALQINIVETSEELDYWEKFGINTVSSVLWGFTNWLIENIKEKGQDNLFFLSRDGYLPYLIYEKLNGVISHLPPARYIQASRRVYQFPNILNMKRQDALDLLTAFNPSLGQRITLEEIFDNIGLNKSKYKSLLNSFGFVSFKDELKSDFQREKVKKMLDSIYPEVEEVLQNEKETLLKYLRQSGIFDFQQINVVDVGWRGSTHKAIRDLTGKKVTGYYFGTTDIVYPDISKDVLGYAFNLGKPKQRQNVVMENVMMYEFIFSAPHGSLIKLVDSEGEITPCFKEEDRIEGYLSSIIKGIIKATESYIDYFSYVKNVTVDDCLGDYIEFIEHKNYDDLFQFKELTSSVGIGDTQDKQPFVTFVSLKEYQNRKKEIRIQVQKNLWKNALVVYGTGEDLEKIGIHFRFAFLDRMEWFIRERIIRGIRNPKKAFRYILRKLRK</sequence>
<evidence type="ECO:0000313" key="2">
    <source>
        <dbReference type="Proteomes" id="UP000679992"/>
    </source>
</evidence>
<dbReference type="InterPro" id="IPR023214">
    <property type="entry name" value="HAD_sf"/>
</dbReference>
<dbReference type="Gene3D" id="3.40.50.1000">
    <property type="entry name" value="HAD superfamily/HAD-like"/>
    <property type="match status" value="1"/>
</dbReference>
<comment type="caution">
    <text evidence="1">The sequence shown here is derived from an EMBL/GenBank/DDBJ whole genome shotgun (WGS) entry which is preliminary data.</text>
</comment>
<dbReference type="SUPFAM" id="SSF56784">
    <property type="entry name" value="HAD-like"/>
    <property type="match status" value="1"/>
</dbReference>
<evidence type="ECO:0000313" key="1">
    <source>
        <dbReference type="EMBL" id="GIP55878.1"/>
    </source>
</evidence>